<reference evidence="1" key="1">
    <citation type="submission" date="2006-01" db="EMBL/GenBank/DDBJ databases">
        <authorList>
            <person name="Lindblad-Toh K."/>
            <person name="Mauceli E."/>
            <person name="Grabherr M."/>
            <person name="Chang J.L."/>
            <person name="Lander E.S."/>
        </authorList>
    </citation>
    <scope>NUCLEOTIDE SEQUENCE [LARGE SCALE GENOMIC DNA]</scope>
</reference>
<reference evidence="1" key="2">
    <citation type="submission" date="2024-04" db="UniProtKB">
        <authorList>
            <consortium name="Ensembl"/>
        </authorList>
    </citation>
    <scope>IDENTIFICATION</scope>
</reference>
<dbReference type="AlphaFoldDB" id="G3NBD4"/>
<name>G3NBD4_GASAC</name>
<protein>
    <submittedName>
        <fullName evidence="1">Uncharacterized protein</fullName>
    </submittedName>
</protein>
<dbReference type="Bgee" id="ENSGACG00000002027">
    <property type="expression patterns" value="Expressed in camera-type eye and 12 other cell types or tissues"/>
</dbReference>
<organism evidence="1">
    <name type="scientific">Gasterosteus aculeatus</name>
    <name type="common">Three-spined stickleback</name>
    <dbReference type="NCBI Taxonomy" id="69293"/>
    <lineage>
        <taxon>Eukaryota</taxon>
        <taxon>Metazoa</taxon>
        <taxon>Chordata</taxon>
        <taxon>Craniata</taxon>
        <taxon>Vertebrata</taxon>
        <taxon>Euteleostomi</taxon>
        <taxon>Actinopterygii</taxon>
        <taxon>Neopterygii</taxon>
        <taxon>Teleostei</taxon>
        <taxon>Neoteleostei</taxon>
        <taxon>Acanthomorphata</taxon>
        <taxon>Eupercaria</taxon>
        <taxon>Perciformes</taxon>
        <taxon>Cottioidei</taxon>
        <taxon>Gasterosteales</taxon>
        <taxon>Gasterosteidae</taxon>
        <taxon>Gasterosteus</taxon>
    </lineage>
</organism>
<sequence length="89" mass="9943">MHGDVYLLCCVTYYSVHLIKCVCPVFSSGMDMSFTASIPGVTDFTALAFNLPENCKSNYTKDLFDTIEQYNGIRSDTIVLLTFKAPIEL</sequence>
<dbReference type="Ensembl" id="ENSGACT00000002640.1">
    <property type="protein sequence ID" value="ENSGACP00000002631.1"/>
    <property type="gene ID" value="ENSGACG00000002027.1"/>
</dbReference>
<accession>G3NBD4</accession>
<proteinExistence type="predicted"/>
<dbReference type="InParanoid" id="G3NBD4"/>
<evidence type="ECO:0000313" key="1">
    <source>
        <dbReference type="Ensembl" id="ENSGACP00000002631.1"/>
    </source>
</evidence>